<feature type="coiled-coil region" evidence="1">
    <location>
        <begin position="49"/>
        <end position="76"/>
    </location>
</feature>
<feature type="transmembrane region" description="Helical" evidence="2">
    <location>
        <begin position="24"/>
        <end position="44"/>
    </location>
</feature>
<dbReference type="Pfam" id="PF05137">
    <property type="entry name" value="PilN"/>
    <property type="match status" value="1"/>
</dbReference>
<reference evidence="3 4" key="1">
    <citation type="journal article" date="2015" name="Appl. Environ. Microbiol.">
        <title>Aerobic and Anaerobic Thiosulfate Oxidation by a Cold-Adapted, Subglacial Chemoautotroph.</title>
        <authorList>
            <person name="Harrold Z.R."/>
            <person name="Skidmore M.L."/>
            <person name="Hamilton T.L."/>
            <person name="Desch L."/>
            <person name="Amada K."/>
            <person name="van Gelder W."/>
            <person name="Glover K."/>
            <person name="Roden E.E."/>
            <person name="Boyd E.S."/>
        </authorList>
    </citation>
    <scope>NUCLEOTIDE SEQUENCE [LARGE SCALE GENOMIC DNA]</scope>
    <source>
        <strain evidence="3 4">RG</strain>
    </source>
</reference>
<keyword evidence="2" id="KW-0472">Membrane</keyword>
<keyword evidence="4" id="KW-1185">Reference proteome</keyword>
<dbReference type="RefSeq" id="WP_059758317.1">
    <property type="nucleotide sequence ID" value="NZ_LDUG01000048.1"/>
</dbReference>
<accession>A0A106BIZ0</accession>
<protein>
    <submittedName>
        <fullName evidence="3">Uncharacterized protein</fullName>
    </submittedName>
</protein>
<dbReference type="InterPro" id="IPR007813">
    <property type="entry name" value="PilN"/>
</dbReference>
<dbReference type="EMBL" id="LDUG01000048">
    <property type="protein sequence ID" value="KVW93353.1"/>
    <property type="molecule type" value="Genomic_DNA"/>
</dbReference>
<dbReference type="Proteomes" id="UP000064243">
    <property type="component" value="Unassembled WGS sequence"/>
</dbReference>
<keyword evidence="2" id="KW-0812">Transmembrane</keyword>
<dbReference type="AlphaFoldDB" id="A0A106BIZ0"/>
<evidence type="ECO:0000313" key="3">
    <source>
        <dbReference type="EMBL" id="KVW93353.1"/>
    </source>
</evidence>
<dbReference type="OrthoDB" id="5405677at2"/>
<evidence type="ECO:0000256" key="1">
    <source>
        <dbReference type="SAM" id="Coils"/>
    </source>
</evidence>
<evidence type="ECO:0000313" key="4">
    <source>
        <dbReference type="Proteomes" id="UP000064243"/>
    </source>
</evidence>
<sequence length="217" mass="23046">MSQQINLISPLLLKKRYAFGLREMGLVMGLILVCALAWAGYLHYQASVLVAQAEQKEALQAEAQQALDELTIAASRPVSALLTERVKATQTQVAQREALLASVGHTIEQTSTVFSPSLRALAHGSTEGVWLNGFTLSPGYVALKGAALNASLLSTYIDRIGKQTPFAGMQFSGMNAVLAASKGERTSQTTALPDHLDFDLYSGSPDKATAQGGSHGQ</sequence>
<gene>
    <name evidence="3" type="ORF">ABW22_14595</name>
</gene>
<name>A0A106BIZ0_THIDE</name>
<organism evidence="3 4">
    <name type="scientific">Thiobacillus denitrificans</name>
    <dbReference type="NCBI Taxonomy" id="36861"/>
    <lineage>
        <taxon>Bacteria</taxon>
        <taxon>Pseudomonadati</taxon>
        <taxon>Pseudomonadota</taxon>
        <taxon>Betaproteobacteria</taxon>
        <taxon>Nitrosomonadales</taxon>
        <taxon>Thiobacillaceae</taxon>
        <taxon>Thiobacillus</taxon>
    </lineage>
</organism>
<comment type="caution">
    <text evidence="3">The sequence shown here is derived from an EMBL/GenBank/DDBJ whole genome shotgun (WGS) entry which is preliminary data.</text>
</comment>
<keyword evidence="2" id="KW-1133">Transmembrane helix</keyword>
<evidence type="ECO:0000256" key="2">
    <source>
        <dbReference type="SAM" id="Phobius"/>
    </source>
</evidence>
<keyword evidence="1" id="KW-0175">Coiled coil</keyword>
<proteinExistence type="predicted"/>
<dbReference type="PATRIC" id="fig|36861.3.peg.2742"/>